<feature type="domain" description="SnoaL-like" evidence="2">
    <location>
        <begin position="28"/>
        <end position="133"/>
    </location>
</feature>
<gene>
    <name evidence="3" type="ORF">FHS79_002063</name>
</gene>
<protein>
    <submittedName>
        <fullName evidence="3">Ketosteroid isomerase-like protein</fullName>
    </submittedName>
</protein>
<reference evidence="3 4" key="1">
    <citation type="submission" date="2020-08" db="EMBL/GenBank/DDBJ databases">
        <title>Genomic Encyclopedia of Type Strains, Phase IV (KMG-IV): sequencing the most valuable type-strain genomes for metagenomic binning, comparative biology and taxonomic classification.</title>
        <authorList>
            <person name="Goeker M."/>
        </authorList>
    </citation>
    <scope>NUCLEOTIDE SEQUENCE [LARGE SCALE GENOMIC DNA]</scope>
    <source>
        <strain evidence="3 4">DSM 102189</strain>
    </source>
</reference>
<keyword evidence="4" id="KW-1185">Reference proteome</keyword>
<evidence type="ECO:0000313" key="4">
    <source>
        <dbReference type="Proteomes" id="UP000538147"/>
    </source>
</evidence>
<keyword evidence="1" id="KW-0732">Signal</keyword>
<evidence type="ECO:0000256" key="1">
    <source>
        <dbReference type="SAM" id="SignalP"/>
    </source>
</evidence>
<dbReference type="RefSeq" id="WP_341534438.1">
    <property type="nucleotide sequence ID" value="NZ_JACIIV010000013.1"/>
</dbReference>
<accession>A0A841LFE3</accession>
<evidence type="ECO:0000259" key="2">
    <source>
        <dbReference type="Pfam" id="PF12680"/>
    </source>
</evidence>
<proteinExistence type="predicted"/>
<dbReference type="InterPro" id="IPR032710">
    <property type="entry name" value="NTF2-like_dom_sf"/>
</dbReference>
<dbReference type="Gene3D" id="3.10.450.50">
    <property type="match status" value="1"/>
</dbReference>
<feature type="chain" id="PRO_5032570348" evidence="1">
    <location>
        <begin position="19"/>
        <end position="162"/>
    </location>
</feature>
<sequence>MKFFAAAIALLMATSAGAQDMKRYEQFKAVIDAWGKKDKAFVLSKMDDDIVWHMAATAKPPLMGKAAASKFLDAFGANISDKPGSVRWRIIHHSETADRLFVEGVDEYDDVSGKTITAPYVGVIEFKGDLITGWRDYVDYGTIDRQRLGEPLPAHVKALAER</sequence>
<evidence type="ECO:0000313" key="3">
    <source>
        <dbReference type="EMBL" id="MBB6227882.1"/>
    </source>
</evidence>
<feature type="signal peptide" evidence="1">
    <location>
        <begin position="1"/>
        <end position="18"/>
    </location>
</feature>
<dbReference type="SUPFAM" id="SSF54427">
    <property type="entry name" value="NTF2-like"/>
    <property type="match status" value="1"/>
</dbReference>
<dbReference type="EMBL" id="JACIIV010000013">
    <property type="protein sequence ID" value="MBB6227882.1"/>
    <property type="molecule type" value="Genomic_DNA"/>
</dbReference>
<dbReference type="GO" id="GO:0016853">
    <property type="term" value="F:isomerase activity"/>
    <property type="evidence" value="ECO:0007669"/>
    <property type="project" value="UniProtKB-KW"/>
</dbReference>
<dbReference type="InterPro" id="IPR037401">
    <property type="entry name" value="SnoaL-like"/>
</dbReference>
<keyword evidence="3" id="KW-0413">Isomerase</keyword>
<dbReference type="Proteomes" id="UP000538147">
    <property type="component" value="Unassembled WGS sequence"/>
</dbReference>
<dbReference type="AlphaFoldDB" id="A0A841LFE3"/>
<organism evidence="3 4">
    <name type="scientific">Polymorphobacter multimanifer</name>
    <dbReference type="NCBI Taxonomy" id="1070431"/>
    <lineage>
        <taxon>Bacteria</taxon>
        <taxon>Pseudomonadati</taxon>
        <taxon>Pseudomonadota</taxon>
        <taxon>Alphaproteobacteria</taxon>
        <taxon>Sphingomonadales</taxon>
        <taxon>Sphingosinicellaceae</taxon>
        <taxon>Polymorphobacter</taxon>
    </lineage>
</organism>
<comment type="caution">
    <text evidence="3">The sequence shown here is derived from an EMBL/GenBank/DDBJ whole genome shotgun (WGS) entry which is preliminary data.</text>
</comment>
<name>A0A841LFE3_9SPHN</name>
<dbReference type="Pfam" id="PF12680">
    <property type="entry name" value="SnoaL_2"/>
    <property type="match status" value="1"/>
</dbReference>